<evidence type="ECO:0000256" key="1">
    <source>
        <dbReference type="ARBA" id="ARBA00022730"/>
    </source>
</evidence>
<evidence type="ECO:0000256" key="4">
    <source>
        <dbReference type="ARBA" id="ARBA00023274"/>
    </source>
</evidence>
<gene>
    <name evidence="5" type="primary">rplY</name>
    <name evidence="5" type="synonym">ctc</name>
    <name evidence="9" type="ORF">SAMN05216241_101220</name>
</gene>
<dbReference type="PANTHER" id="PTHR33284">
    <property type="entry name" value="RIBOSOMAL PROTEIN L25/GLN-TRNA SYNTHETASE, ANTI-CODON-BINDING DOMAIN-CONTAINING PROTEIN"/>
    <property type="match status" value="1"/>
</dbReference>
<evidence type="ECO:0000256" key="5">
    <source>
        <dbReference type="HAMAP-Rule" id="MF_01334"/>
    </source>
</evidence>
<evidence type="ECO:0000259" key="8">
    <source>
        <dbReference type="Pfam" id="PF14693"/>
    </source>
</evidence>
<evidence type="ECO:0000256" key="3">
    <source>
        <dbReference type="ARBA" id="ARBA00022980"/>
    </source>
</evidence>
<dbReference type="InterPro" id="IPR029751">
    <property type="entry name" value="Ribosomal_L25_dom"/>
</dbReference>
<dbReference type="GO" id="GO:0003735">
    <property type="term" value="F:structural constituent of ribosome"/>
    <property type="evidence" value="ECO:0007669"/>
    <property type="project" value="InterPro"/>
</dbReference>
<feature type="domain" description="Large ribosomal subunit protein bL25 beta" evidence="8">
    <location>
        <begin position="105"/>
        <end position="190"/>
    </location>
</feature>
<feature type="region of interest" description="Disordered" evidence="6">
    <location>
        <begin position="1"/>
        <end position="26"/>
    </location>
</feature>
<evidence type="ECO:0000313" key="9">
    <source>
        <dbReference type="EMBL" id="SDF47932.1"/>
    </source>
</evidence>
<dbReference type="Gene3D" id="2.170.120.20">
    <property type="entry name" value="Ribosomal protein L25, beta domain"/>
    <property type="match status" value="1"/>
</dbReference>
<dbReference type="Pfam" id="PF01386">
    <property type="entry name" value="Ribosomal_L25p"/>
    <property type="match status" value="1"/>
</dbReference>
<feature type="compositionally biased region" description="Acidic residues" evidence="6">
    <location>
        <begin position="198"/>
        <end position="212"/>
    </location>
</feature>
<dbReference type="GO" id="GO:0008097">
    <property type="term" value="F:5S rRNA binding"/>
    <property type="evidence" value="ECO:0007669"/>
    <property type="project" value="InterPro"/>
</dbReference>
<keyword evidence="3 5" id="KW-0689">Ribosomal protein</keyword>
<dbReference type="RefSeq" id="WP_090018270.1">
    <property type="nucleotide sequence ID" value="NZ_FNCE01000001.1"/>
</dbReference>
<dbReference type="SUPFAM" id="SSF50715">
    <property type="entry name" value="Ribosomal protein L25-like"/>
    <property type="match status" value="1"/>
</dbReference>
<dbReference type="InterPro" id="IPR001021">
    <property type="entry name" value="Ribosomal_bL25_long"/>
</dbReference>
<feature type="domain" description="Large ribosomal subunit protein bL25 L25" evidence="7">
    <location>
        <begin position="7"/>
        <end position="96"/>
    </location>
</feature>
<dbReference type="InterPro" id="IPR020056">
    <property type="entry name" value="Rbsml_bL25/Gln-tRNA_synth_N"/>
</dbReference>
<dbReference type="InterPro" id="IPR011035">
    <property type="entry name" value="Ribosomal_bL25/Gln-tRNA_synth"/>
</dbReference>
<keyword evidence="10" id="KW-1185">Reference proteome</keyword>
<evidence type="ECO:0000259" key="7">
    <source>
        <dbReference type="Pfam" id="PF01386"/>
    </source>
</evidence>
<accession>A0A1G7LED5</accession>
<dbReference type="NCBIfam" id="NF004128">
    <property type="entry name" value="PRK05618.1-2"/>
    <property type="match status" value="1"/>
</dbReference>
<sequence length="212" mass="23359">MTETHRLDAQLRTQAGKGAAKRDRKAGRVPAVVYGANKQPTMITVEPGDLDRELNTPGFFTRLYDIRVDGKKAKEMAVVRDMQRDPVTDRPIHLDFLRVAPSTQVTIEVPVHFSGHEQSPGLERGGVLDVVRHEVEMLSRADSIPSHLDIDLSKFDVGDSIHISHVDLPEGSQPSIQDRDFTIATISAPRGMKKATTEEGEGEEEAEGGEET</sequence>
<dbReference type="InterPro" id="IPR020930">
    <property type="entry name" value="Ribosomal_uL5_bac-type"/>
</dbReference>
<dbReference type="Proteomes" id="UP000199415">
    <property type="component" value="Unassembled WGS sequence"/>
</dbReference>
<keyword evidence="2 5" id="KW-0694">RNA-binding</keyword>
<dbReference type="HAMAP" id="MF_01334">
    <property type="entry name" value="Ribosomal_bL25_CTC"/>
    <property type="match status" value="1"/>
</dbReference>
<dbReference type="OrthoDB" id="9806411at2"/>
<evidence type="ECO:0000313" key="10">
    <source>
        <dbReference type="Proteomes" id="UP000199415"/>
    </source>
</evidence>
<name>A0A1G7LED5_9PROT</name>
<dbReference type="GO" id="GO:0022625">
    <property type="term" value="C:cytosolic large ribosomal subunit"/>
    <property type="evidence" value="ECO:0007669"/>
    <property type="project" value="TreeGrafter"/>
</dbReference>
<reference evidence="9 10" key="1">
    <citation type="submission" date="2016-10" db="EMBL/GenBank/DDBJ databases">
        <authorList>
            <person name="de Groot N.N."/>
        </authorList>
    </citation>
    <scope>NUCLEOTIDE SEQUENCE [LARGE SCALE GENOMIC DNA]</scope>
    <source>
        <strain evidence="9 10">DSM 25584</strain>
    </source>
</reference>
<dbReference type="Gene3D" id="2.40.240.10">
    <property type="entry name" value="Ribosomal Protein L25, Chain P"/>
    <property type="match status" value="1"/>
</dbReference>
<dbReference type="PANTHER" id="PTHR33284:SF1">
    <property type="entry name" value="RIBOSOMAL PROTEIN L25_GLN-TRNA SYNTHETASE, ANTI-CODON-BINDING DOMAIN-CONTAINING PROTEIN"/>
    <property type="match status" value="1"/>
</dbReference>
<dbReference type="NCBIfam" id="TIGR00731">
    <property type="entry name" value="bL25_bact_ctc"/>
    <property type="match status" value="1"/>
</dbReference>
<dbReference type="Pfam" id="PF14693">
    <property type="entry name" value="Ribosomal_TL5_C"/>
    <property type="match status" value="1"/>
</dbReference>
<evidence type="ECO:0000256" key="2">
    <source>
        <dbReference type="ARBA" id="ARBA00022884"/>
    </source>
</evidence>
<dbReference type="AlphaFoldDB" id="A0A1G7LED5"/>
<protein>
    <recommendedName>
        <fullName evidence="5">Large ribosomal subunit protein bL25</fullName>
    </recommendedName>
    <alternativeName>
        <fullName evidence="5">General stress protein CTC</fullName>
    </alternativeName>
</protein>
<comment type="subunit">
    <text evidence="5">Part of the 50S ribosomal subunit; part of the 5S rRNA/L5/L18/L25 subcomplex. Contacts the 5S rRNA. Binds to the 5S rRNA independently of L5 and L18.</text>
</comment>
<dbReference type="STRING" id="1082479.SAMN05216241_101220"/>
<feature type="region of interest" description="Disordered" evidence="6">
    <location>
        <begin position="188"/>
        <end position="212"/>
    </location>
</feature>
<dbReference type="EMBL" id="FNCE01000001">
    <property type="protein sequence ID" value="SDF47932.1"/>
    <property type="molecule type" value="Genomic_DNA"/>
</dbReference>
<dbReference type="GO" id="GO:0006412">
    <property type="term" value="P:translation"/>
    <property type="evidence" value="ECO:0007669"/>
    <property type="project" value="UniProtKB-UniRule"/>
</dbReference>
<comment type="function">
    <text evidence="5">This is one of the proteins that binds to the 5S RNA in the ribosome where it forms part of the central protuberance.</text>
</comment>
<dbReference type="InterPro" id="IPR037121">
    <property type="entry name" value="Ribosomal_bL25_C"/>
</dbReference>
<organism evidence="9 10">
    <name type="scientific">Limimonas halophila</name>
    <dbReference type="NCBI Taxonomy" id="1082479"/>
    <lineage>
        <taxon>Bacteria</taxon>
        <taxon>Pseudomonadati</taxon>
        <taxon>Pseudomonadota</taxon>
        <taxon>Alphaproteobacteria</taxon>
        <taxon>Rhodospirillales</taxon>
        <taxon>Rhodovibrionaceae</taxon>
        <taxon>Limimonas</taxon>
    </lineage>
</organism>
<dbReference type="CDD" id="cd00495">
    <property type="entry name" value="Ribosomal_L25_TL5_CTC"/>
    <property type="match status" value="1"/>
</dbReference>
<comment type="similarity">
    <text evidence="5">Belongs to the bacterial ribosomal protein bL25 family. CTC subfamily.</text>
</comment>
<keyword evidence="1 5" id="KW-0699">rRNA-binding</keyword>
<evidence type="ECO:0000256" key="6">
    <source>
        <dbReference type="SAM" id="MobiDB-lite"/>
    </source>
</evidence>
<proteinExistence type="inferred from homology"/>
<dbReference type="InterPro" id="IPR020057">
    <property type="entry name" value="Ribosomal_bL25_b-dom"/>
</dbReference>
<keyword evidence="4 5" id="KW-0687">Ribonucleoprotein</keyword>